<organism evidence="3 4">
    <name type="scientific">Paenarthrobacter nitroguajacolicus</name>
    <name type="common">Arthrobacter nitroguajacolicus</name>
    <dbReference type="NCBI Taxonomy" id="211146"/>
    <lineage>
        <taxon>Bacteria</taxon>
        <taxon>Bacillati</taxon>
        <taxon>Actinomycetota</taxon>
        <taxon>Actinomycetes</taxon>
        <taxon>Micrococcales</taxon>
        <taxon>Micrococcaceae</taxon>
        <taxon>Paenarthrobacter</taxon>
    </lineage>
</organism>
<feature type="transmembrane region" description="Helical" evidence="1">
    <location>
        <begin position="40"/>
        <end position="60"/>
    </location>
</feature>
<dbReference type="RefSeq" id="WP_144648794.1">
    <property type="nucleotide sequence ID" value="NZ_VNFK01000004.1"/>
</dbReference>
<comment type="caution">
    <text evidence="3">The sequence shown here is derived from an EMBL/GenBank/DDBJ whole genome shotgun (WGS) entry which is preliminary data.</text>
</comment>
<feature type="domain" description="LssY-like C-terminal" evidence="2">
    <location>
        <begin position="70"/>
        <end position="260"/>
    </location>
</feature>
<sequence>MYKAPSRDVTDSRLDHAFFILGGAAAVWLAFLLLGESFHLGWGQVWFYFFFWAFLAYLLLPRLHRILTTIYVPGYFIGRARTSDGLLGDPVNVALLGHEPQIHAIMRAAGWTQADDVTFGSSRRIISSTIFRQSYSEAPVSPLYLFDRQQDFAYQQEVDNNPGKRHHVRFWRCPEGWLLPGGHKVDWLAAGTYDRSVGFSLFTLQITHKIEQNTDVERDHIVRTVSDAGPAVSVHVIKDFSTGYHSRNGGGDSISTDGDLPIIDARSVTVPAGQPSLPTDSRDRRPAPTMMGAALVVARSIAAFVLALTLLTSSEVFTDLTADGDPLDPQTTTAVVTFVAIAVLLFGLGEIFLAWRIFLGSNGARVIAMGLSSISVVVQAIDYFTGSTNITLEAGLSGLATDILVLLALSSQRARVYAKRQRIPAVPASVVGRRVSS</sequence>
<evidence type="ECO:0000256" key="1">
    <source>
        <dbReference type="SAM" id="Phobius"/>
    </source>
</evidence>
<name>A0A558H677_PAENT</name>
<feature type="transmembrane region" description="Helical" evidence="1">
    <location>
        <begin position="331"/>
        <end position="354"/>
    </location>
</feature>
<keyword evidence="1" id="KW-0472">Membrane</keyword>
<evidence type="ECO:0000259" key="2">
    <source>
        <dbReference type="Pfam" id="PF14067"/>
    </source>
</evidence>
<dbReference type="InterPro" id="IPR025902">
    <property type="entry name" value="LssY-like-C_dom"/>
</dbReference>
<dbReference type="Pfam" id="PF14067">
    <property type="entry name" value="LssY_C"/>
    <property type="match status" value="1"/>
</dbReference>
<feature type="transmembrane region" description="Helical" evidence="1">
    <location>
        <begin position="390"/>
        <end position="410"/>
    </location>
</feature>
<evidence type="ECO:0000313" key="4">
    <source>
        <dbReference type="Proteomes" id="UP000316500"/>
    </source>
</evidence>
<accession>A0A558H677</accession>
<dbReference type="EMBL" id="VNFK01000004">
    <property type="protein sequence ID" value="TVU64635.1"/>
    <property type="molecule type" value="Genomic_DNA"/>
</dbReference>
<feature type="transmembrane region" description="Helical" evidence="1">
    <location>
        <begin position="366"/>
        <end position="384"/>
    </location>
</feature>
<dbReference type="OrthoDB" id="3725455at2"/>
<protein>
    <recommendedName>
        <fullName evidence="2">LssY-like C-terminal domain-containing protein</fullName>
    </recommendedName>
</protein>
<feature type="transmembrane region" description="Helical" evidence="1">
    <location>
        <begin position="291"/>
        <end position="311"/>
    </location>
</feature>
<reference evidence="3 4" key="1">
    <citation type="submission" date="2019-07" db="EMBL/GenBank/DDBJ databases">
        <title>Diversity of Bacteria from Kongsfjorden, Arctic.</title>
        <authorList>
            <person name="Yu Y."/>
        </authorList>
    </citation>
    <scope>NUCLEOTIDE SEQUENCE [LARGE SCALE GENOMIC DNA]</scope>
    <source>
        <strain evidence="3 4">SM1928</strain>
    </source>
</reference>
<keyword evidence="1" id="KW-0812">Transmembrane</keyword>
<gene>
    <name evidence="3" type="ORF">FQP90_06045</name>
</gene>
<evidence type="ECO:0000313" key="3">
    <source>
        <dbReference type="EMBL" id="TVU64635.1"/>
    </source>
</evidence>
<dbReference type="AlphaFoldDB" id="A0A558H677"/>
<proteinExistence type="predicted"/>
<keyword evidence="1" id="KW-1133">Transmembrane helix</keyword>
<dbReference type="Proteomes" id="UP000316500">
    <property type="component" value="Unassembled WGS sequence"/>
</dbReference>
<feature type="transmembrane region" description="Helical" evidence="1">
    <location>
        <begin position="16"/>
        <end position="34"/>
    </location>
</feature>